<keyword evidence="1" id="KW-0812">Transmembrane</keyword>
<keyword evidence="1" id="KW-1133">Transmembrane helix</keyword>
<gene>
    <name evidence="2" type="ORF">GCM10008939_25830</name>
</gene>
<dbReference type="EMBL" id="BMOE01000009">
    <property type="protein sequence ID" value="GGJ80778.1"/>
    <property type="molecule type" value="Genomic_DNA"/>
</dbReference>
<feature type="transmembrane region" description="Helical" evidence="1">
    <location>
        <begin position="80"/>
        <end position="101"/>
    </location>
</feature>
<evidence type="ECO:0000313" key="2">
    <source>
        <dbReference type="EMBL" id="GGJ80778.1"/>
    </source>
</evidence>
<dbReference type="AlphaFoldDB" id="A0A917PIJ6"/>
<dbReference type="Pfam" id="PF07077">
    <property type="entry name" value="DUF1345"/>
    <property type="match status" value="1"/>
</dbReference>
<organism evidence="2 3">
    <name type="scientific">Deinococcus aquiradiocola</name>
    <dbReference type="NCBI Taxonomy" id="393059"/>
    <lineage>
        <taxon>Bacteria</taxon>
        <taxon>Thermotogati</taxon>
        <taxon>Deinococcota</taxon>
        <taxon>Deinococci</taxon>
        <taxon>Deinococcales</taxon>
        <taxon>Deinococcaceae</taxon>
        <taxon>Deinococcus</taxon>
    </lineage>
</organism>
<dbReference type="InterPro" id="IPR009781">
    <property type="entry name" value="DUF1345"/>
</dbReference>
<keyword evidence="1" id="KW-0472">Membrane</keyword>
<keyword evidence="3" id="KW-1185">Reference proteome</keyword>
<reference evidence="2" key="2">
    <citation type="submission" date="2020-09" db="EMBL/GenBank/DDBJ databases">
        <authorList>
            <person name="Sun Q."/>
            <person name="Ohkuma M."/>
        </authorList>
    </citation>
    <scope>NUCLEOTIDE SEQUENCE</scope>
    <source>
        <strain evidence="2">JCM 14371</strain>
    </source>
</reference>
<accession>A0A917PIJ6</accession>
<dbReference type="Proteomes" id="UP000635726">
    <property type="component" value="Unassembled WGS sequence"/>
</dbReference>
<feature type="transmembrane region" description="Helical" evidence="1">
    <location>
        <begin position="113"/>
        <end position="137"/>
    </location>
</feature>
<feature type="transmembrane region" description="Helical" evidence="1">
    <location>
        <begin position="12"/>
        <end position="31"/>
    </location>
</feature>
<evidence type="ECO:0000313" key="3">
    <source>
        <dbReference type="Proteomes" id="UP000635726"/>
    </source>
</evidence>
<evidence type="ECO:0000256" key="1">
    <source>
        <dbReference type="SAM" id="Phobius"/>
    </source>
</evidence>
<evidence type="ECO:0008006" key="4">
    <source>
        <dbReference type="Google" id="ProtNLM"/>
    </source>
</evidence>
<sequence>MGVQTWLKEPTAVLRLSIAGVIGVLTGVFLPPESRWELHALAGWCAACVVFLLMSGWVFFTTDAHNTRRLATREDDSRAVSSLIVLAGSLVSLGGVIYALTQVSGMQKSGQGVEATVLTVLGLLSVALSWLMIQAVYTFRYAHLYYDAPEGGIEFQDEGHPDYLDFVYLAVTIGMTFQVSDTNLTQKTIRRSLTGHALIGYVYNTVLVALTINTVAGLIG</sequence>
<feature type="transmembrane region" description="Helical" evidence="1">
    <location>
        <begin position="38"/>
        <end position="60"/>
    </location>
</feature>
<feature type="transmembrane region" description="Helical" evidence="1">
    <location>
        <begin position="197"/>
        <end position="219"/>
    </location>
</feature>
<proteinExistence type="predicted"/>
<name>A0A917PIJ6_9DEIO</name>
<protein>
    <recommendedName>
        <fullName evidence="4">DUF1345 domain-containing protein</fullName>
    </recommendedName>
</protein>
<reference evidence="2" key="1">
    <citation type="journal article" date="2014" name="Int. J. Syst. Evol. Microbiol.">
        <title>Complete genome sequence of Corynebacterium casei LMG S-19264T (=DSM 44701T), isolated from a smear-ripened cheese.</title>
        <authorList>
            <consortium name="US DOE Joint Genome Institute (JGI-PGF)"/>
            <person name="Walter F."/>
            <person name="Albersmeier A."/>
            <person name="Kalinowski J."/>
            <person name="Ruckert C."/>
        </authorList>
    </citation>
    <scope>NUCLEOTIDE SEQUENCE</scope>
    <source>
        <strain evidence="2">JCM 14371</strain>
    </source>
</reference>
<comment type="caution">
    <text evidence="2">The sequence shown here is derived from an EMBL/GenBank/DDBJ whole genome shotgun (WGS) entry which is preliminary data.</text>
</comment>